<evidence type="ECO:0000256" key="1">
    <source>
        <dbReference type="SAM" id="MobiDB-lite"/>
    </source>
</evidence>
<accession>A0A8A1M6W9</accession>
<feature type="compositionally biased region" description="Basic and acidic residues" evidence="1">
    <location>
        <begin position="1"/>
        <end position="19"/>
    </location>
</feature>
<dbReference type="AlphaFoldDB" id="A0A8A1M6W9"/>
<sequence length="117" mass="13224">MAKDTKCIESKRNGKEQGGTKRNRTYQIVSVYRGNLRLRRCSTVKGKAAADRPAEATPVITTWQKKVVEGGGSYPHALFLRETYANYCAHHPHLLPDFSFNFGAKTYCEVTSPFLKR</sequence>
<dbReference type="VEuPathDB" id="FungiDB:I7I51_05009"/>
<proteinExistence type="predicted"/>
<dbReference type="EMBL" id="CP069110">
    <property type="protein sequence ID" value="QSS60212.1"/>
    <property type="molecule type" value="Genomic_DNA"/>
</dbReference>
<name>A0A8A1M6W9_AJECA</name>
<gene>
    <name evidence="2" type="ORF">I7I51_05009</name>
</gene>
<reference evidence="2" key="1">
    <citation type="submission" date="2021-01" db="EMBL/GenBank/DDBJ databases">
        <title>Chromosome-level genome assembly of a human fungal pathogen reveals clustering of transcriptionally co-regulated genes.</title>
        <authorList>
            <person name="Voorhies M."/>
            <person name="Cohen S."/>
            <person name="Shea T.P."/>
            <person name="Petrus S."/>
            <person name="Munoz J.F."/>
            <person name="Poplawski S."/>
            <person name="Goldman W.E."/>
            <person name="Michael T."/>
            <person name="Cuomo C.A."/>
            <person name="Sil A."/>
            <person name="Beyhan S."/>
        </authorList>
    </citation>
    <scope>NUCLEOTIDE SEQUENCE</scope>
    <source>
        <strain evidence="2">WU24</strain>
    </source>
</reference>
<feature type="region of interest" description="Disordered" evidence="1">
    <location>
        <begin position="1"/>
        <end position="22"/>
    </location>
</feature>
<organism evidence="2 3">
    <name type="scientific">Ajellomyces capsulatus</name>
    <name type="common">Darling's disease fungus</name>
    <name type="synonym">Histoplasma capsulatum</name>
    <dbReference type="NCBI Taxonomy" id="5037"/>
    <lineage>
        <taxon>Eukaryota</taxon>
        <taxon>Fungi</taxon>
        <taxon>Dikarya</taxon>
        <taxon>Ascomycota</taxon>
        <taxon>Pezizomycotina</taxon>
        <taxon>Eurotiomycetes</taxon>
        <taxon>Eurotiomycetidae</taxon>
        <taxon>Onygenales</taxon>
        <taxon>Ajellomycetaceae</taxon>
        <taxon>Histoplasma</taxon>
    </lineage>
</organism>
<evidence type="ECO:0000313" key="2">
    <source>
        <dbReference type="EMBL" id="QSS60212.1"/>
    </source>
</evidence>
<dbReference type="Proteomes" id="UP000663671">
    <property type="component" value="Chromosome 4"/>
</dbReference>
<protein>
    <submittedName>
        <fullName evidence="2">Uncharacterized protein</fullName>
    </submittedName>
</protein>
<evidence type="ECO:0000313" key="3">
    <source>
        <dbReference type="Proteomes" id="UP000663671"/>
    </source>
</evidence>